<feature type="chain" id="PRO_5031523682" evidence="1">
    <location>
        <begin position="25"/>
        <end position="35"/>
    </location>
</feature>
<keyword evidence="3" id="KW-1185">Reference proteome</keyword>
<dbReference type="EMBL" id="JACHFN010000017">
    <property type="protein sequence ID" value="MBB5235888.1"/>
    <property type="molecule type" value="Genomic_DNA"/>
</dbReference>
<comment type="caution">
    <text evidence="2">The sequence shown here is derived from an EMBL/GenBank/DDBJ whole genome shotgun (WGS) entry which is preliminary data.</text>
</comment>
<evidence type="ECO:0000256" key="1">
    <source>
        <dbReference type="SAM" id="SignalP"/>
    </source>
</evidence>
<evidence type="ECO:0000313" key="3">
    <source>
        <dbReference type="Proteomes" id="UP000525389"/>
    </source>
</evidence>
<proteinExistence type="predicted"/>
<protein>
    <submittedName>
        <fullName evidence="2">Uncharacterized protein</fullName>
    </submittedName>
</protein>
<reference evidence="2 3" key="1">
    <citation type="submission" date="2020-08" db="EMBL/GenBank/DDBJ databases">
        <title>Genomic Encyclopedia of Type Strains, Phase IV (KMG-IV): sequencing the most valuable type-strain genomes for metagenomic binning, comparative biology and taxonomic classification.</title>
        <authorList>
            <person name="Goeker M."/>
        </authorList>
    </citation>
    <scope>NUCLEOTIDE SEQUENCE [LARGE SCALE GENOMIC DNA]</scope>
    <source>
        <strain evidence="2 3">DSM 101791</strain>
    </source>
</reference>
<dbReference type="Proteomes" id="UP000525389">
    <property type="component" value="Unassembled WGS sequence"/>
</dbReference>
<name>A0A7W8GI46_9DEIO</name>
<sequence>MFTYRSWKLRLVLLLLALSTFALANPTTGAGGIGG</sequence>
<evidence type="ECO:0000313" key="2">
    <source>
        <dbReference type="EMBL" id="MBB5235888.1"/>
    </source>
</evidence>
<gene>
    <name evidence="2" type="ORF">HNQ09_003352</name>
</gene>
<dbReference type="AlphaFoldDB" id="A0A7W8GI46"/>
<accession>A0A7W8GI46</accession>
<feature type="signal peptide" evidence="1">
    <location>
        <begin position="1"/>
        <end position="24"/>
    </location>
</feature>
<organism evidence="2 3">
    <name type="scientific">Deinococcus budaensis</name>
    <dbReference type="NCBI Taxonomy" id="1665626"/>
    <lineage>
        <taxon>Bacteria</taxon>
        <taxon>Thermotogati</taxon>
        <taxon>Deinococcota</taxon>
        <taxon>Deinococci</taxon>
        <taxon>Deinococcales</taxon>
        <taxon>Deinococcaceae</taxon>
        <taxon>Deinococcus</taxon>
    </lineage>
</organism>
<keyword evidence="1" id="KW-0732">Signal</keyword>